<dbReference type="GO" id="GO:0097542">
    <property type="term" value="C:ciliary tip"/>
    <property type="evidence" value="ECO:0007669"/>
    <property type="project" value="TreeGrafter"/>
</dbReference>
<keyword evidence="1" id="KW-0175">Coiled coil</keyword>
<dbReference type="InterPro" id="IPR033192">
    <property type="entry name" value="ODAD3"/>
</dbReference>
<feature type="compositionally biased region" description="Acidic residues" evidence="2">
    <location>
        <begin position="488"/>
        <end position="497"/>
    </location>
</feature>
<feature type="coiled-coil region" evidence="1">
    <location>
        <begin position="96"/>
        <end position="222"/>
    </location>
</feature>
<name>A0AAE1NGB1_9EUCA</name>
<feature type="non-terminal residue" evidence="3">
    <location>
        <position position="1"/>
    </location>
</feature>
<keyword evidence="4" id="KW-1185">Reference proteome</keyword>
<comment type="caution">
    <text evidence="3">The sequence shown here is derived from an EMBL/GenBank/DDBJ whole genome shotgun (WGS) entry which is preliminary data.</text>
</comment>
<dbReference type="EMBL" id="JAWZYT010005986">
    <property type="protein sequence ID" value="KAK4289103.1"/>
    <property type="molecule type" value="Genomic_DNA"/>
</dbReference>
<dbReference type="GO" id="GO:0036158">
    <property type="term" value="P:outer dynein arm assembly"/>
    <property type="evidence" value="ECO:0007669"/>
    <property type="project" value="InterPro"/>
</dbReference>
<feature type="region of interest" description="Disordered" evidence="2">
    <location>
        <begin position="458"/>
        <end position="502"/>
    </location>
</feature>
<evidence type="ECO:0000256" key="2">
    <source>
        <dbReference type="SAM" id="MobiDB-lite"/>
    </source>
</evidence>
<gene>
    <name evidence="3" type="ORF">Pmani_037910</name>
</gene>
<dbReference type="GO" id="GO:0036064">
    <property type="term" value="C:ciliary basal body"/>
    <property type="evidence" value="ECO:0007669"/>
    <property type="project" value="TreeGrafter"/>
</dbReference>
<dbReference type="PANTHER" id="PTHR46518">
    <property type="entry name" value="COILED-COIL DOMAIN-CONTAINING PROTEIN 151"/>
    <property type="match status" value="1"/>
</dbReference>
<dbReference type="PANTHER" id="PTHR46518:SF1">
    <property type="entry name" value="OUTER DYNEIN ARM-DOCKING COMPLEX SUBUNIT 3"/>
    <property type="match status" value="1"/>
</dbReference>
<evidence type="ECO:0008006" key="5">
    <source>
        <dbReference type="Google" id="ProtNLM"/>
    </source>
</evidence>
<dbReference type="Proteomes" id="UP001292094">
    <property type="component" value="Unassembled WGS sequence"/>
</dbReference>
<dbReference type="GO" id="GO:0035253">
    <property type="term" value="C:ciliary rootlet"/>
    <property type="evidence" value="ECO:0007669"/>
    <property type="project" value="TreeGrafter"/>
</dbReference>
<dbReference type="GO" id="GO:0003341">
    <property type="term" value="P:cilium movement"/>
    <property type="evidence" value="ECO:0007669"/>
    <property type="project" value="InterPro"/>
</dbReference>
<evidence type="ECO:0000313" key="3">
    <source>
        <dbReference type="EMBL" id="KAK4289103.1"/>
    </source>
</evidence>
<protein>
    <recommendedName>
        <fullName evidence="5">Coiled-coil domain containing 151</fullName>
    </recommendedName>
</protein>
<dbReference type="AlphaFoldDB" id="A0AAE1NGB1"/>
<reference evidence="3" key="1">
    <citation type="submission" date="2023-11" db="EMBL/GenBank/DDBJ databases">
        <title>Genome assemblies of two species of porcelain crab, Petrolisthes cinctipes and Petrolisthes manimaculis (Anomura: Porcellanidae).</title>
        <authorList>
            <person name="Angst P."/>
        </authorList>
    </citation>
    <scope>NUCLEOTIDE SEQUENCE</scope>
    <source>
        <strain evidence="3">PB745_02</strain>
        <tissue evidence="3">Gill</tissue>
    </source>
</reference>
<feature type="compositionally biased region" description="Polar residues" evidence="2">
    <location>
        <begin position="473"/>
        <end position="486"/>
    </location>
</feature>
<accession>A0AAE1NGB1</accession>
<evidence type="ECO:0000256" key="1">
    <source>
        <dbReference type="SAM" id="Coils"/>
    </source>
</evidence>
<evidence type="ECO:0000313" key="4">
    <source>
        <dbReference type="Proteomes" id="UP001292094"/>
    </source>
</evidence>
<organism evidence="3 4">
    <name type="scientific">Petrolisthes manimaculis</name>
    <dbReference type="NCBI Taxonomy" id="1843537"/>
    <lineage>
        <taxon>Eukaryota</taxon>
        <taxon>Metazoa</taxon>
        <taxon>Ecdysozoa</taxon>
        <taxon>Arthropoda</taxon>
        <taxon>Crustacea</taxon>
        <taxon>Multicrustacea</taxon>
        <taxon>Malacostraca</taxon>
        <taxon>Eumalacostraca</taxon>
        <taxon>Eucarida</taxon>
        <taxon>Decapoda</taxon>
        <taxon>Pleocyemata</taxon>
        <taxon>Anomura</taxon>
        <taxon>Galatheoidea</taxon>
        <taxon>Porcellanidae</taxon>
        <taxon>Petrolisthes</taxon>
    </lineage>
</organism>
<sequence length="528" mass="60243">GESKAFYEESESEKRNNKTAITTLRSDIKLLHVRIEEANQGGERSVEKILQQQKQKRGTSACAQTGRVRCADATLRATQYKLHDMVKRVNALIHTSKQKSERLATLKAQLREATCEKAQQEQISIHVLQQDLIGLENELERVGVSVSEGDAVRRRYRAMVTSLRGEAASHRTTLDNLQNRLAEEKDALKNLRDSRRKAEKTRDSLRTRLHEEEENAYETKREREKRLFEFRRRGEERRAQDLQGMAADRRLSILRTPTRRGSPTATIPLSQDAQELVEAELEKYQHLFTKLKDVLGVTSVDEVVDRLKTQAGTREHLRQLRSVTLEEVTRLKQEKEHLHQELHRVKYATTEDAARLVCVINELKDEVCVKEGLKEDMSLRLDGTMKVLAGVRAGLEHIAEKIQTPEHERPPRAASPLLHLVVLMGFCTERAQHLITQVTPIHIDQKLAEMAEEEKDNNGCVLTSPENIRVSFPGNTGTSKTGQQQVDEGGDSGEEEESLTRKFIKRQAQMIVEAKARKRNRPVSTFKS</sequence>
<proteinExistence type="predicted"/>